<keyword evidence="1" id="KW-1133">Transmembrane helix</keyword>
<evidence type="ECO:0000313" key="3">
    <source>
        <dbReference type="Proteomes" id="UP000265520"/>
    </source>
</evidence>
<sequence length="62" mass="6455">MSRAAVGVCFGFGSGAAHQGPGAVAFLFQSCCCAATVLVVFTLVRPEFWTYFLGLVHSSAPL</sequence>
<gene>
    <name evidence="2" type="ORF">A2U01_0000796</name>
</gene>
<proteinExistence type="predicted"/>
<comment type="caution">
    <text evidence="2">The sequence shown here is derived from an EMBL/GenBank/DDBJ whole genome shotgun (WGS) entry which is preliminary data.</text>
</comment>
<dbReference type="AlphaFoldDB" id="A0A392M0D9"/>
<evidence type="ECO:0000313" key="2">
    <source>
        <dbReference type="EMBL" id="MCH80034.1"/>
    </source>
</evidence>
<reference evidence="2 3" key="1">
    <citation type="journal article" date="2018" name="Front. Plant Sci.">
        <title>Red Clover (Trifolium pratense) and Zigzag Clover (T. medium) - A Picture of Genomic Similarities and Differences.</title>
        <authorList>
            <person name="Dluhosova J."/>
            <person name="Istvanek J."/>
            <person name="Nedelnik J."/>
            <person name="Repkova J."/>
        </authorList>
    </citation>
    <scope>NUCLEOTIDE SEQUENCE [LARGE SCALE GENOMIC DNA]</scope>
    <source>
        <strain evidence="3">cv. 10/8</strain>
        <tissue evidence="2">Leaf</tissue>
    </source>
</reference>
<accession>A0A392M0D9</accession>
<keyword evidence="1" id="KW-0472">Membrane</keyword>
<keyword evidence="1" id="KW-0812">Transmembrane</keyword>
<dbReference type="EMBL" id="LXQA010000613">
    <property type="protein sequence ID" value="MCH80034.1"/>
    <property type="molecule type" value="Genomic_DNA"/>
</dbReference>
<organism evidence="2 3">
    <name type="scientific">Trifolium medium</name>
    <dbReference type="NCBI Taxonomy" id="97028"/>
    <lineage>
        <taxon>Eukaryota</taxon>
        <taxon>Viridiplantae</taxon>
        <taxon>Streptophyta</taxon>
        <taxon>Embryophyta</taxon>
        <taxon>Tracheophyta</taxon>
        <taxon>Spermatophyta</taxon>
        <taxon>Magnoliopsida</taxon>
        <taxon>eudicotyledons</taxon>
        <taxon>Gunneridae</taxon>
        <taxon>Pentapetalae</taxon>
        <taxon>rosids</taxon>
        <taxon>fabids</taxon>
        <taxon>Fabales</taxon>
        <taxon>Fabaceae</taxon>
        <taxon>Papilionoideae</taxon>
        <taxon>50 kb inversion clade</taxon>
        <taxon>NPAAA clade</taxon>
        <taxon>Hologalegina</taxon>
        <taxon>IRL clade</taxon>
        <taxon>Trifolieae</taxon>
        <taxon>Trifolium</taxon>
    </lineage>
</organism>
<feature type="transmembrane region" description="Helical" evidence="1">
    <location>
        <begin position="26"/>
        <end position="44"/>
    </location>
</feature>
<keyword evidence="3" id="KW-1185">Reference proteome</keyword>
<dbReference type="PROSITE" id="PS51257">
    <property type="entry name" value="PROKAR_LIPOPROTEIN"/>
    <property type="match status" value="1"/>
</dbReference>
<dbReference type="Proteomes" id="UP000265520">
    <property type="component" value="Unassembled WGS sequence"/>
</dbReference>
<protein>
    <submittedName>
        <fullName evidence="2">Uncharacterized protein</fullName>
    </submittedName>
</protein>
<name>A0A392M0D9_9FABA</name>
<evidence type="ECO:0000256" key="1">
    <source>
        <dbReference type="SAM" id="Phobius"/>
    </source>
</evidence>